<evidence type="ECO:0000313" key="2">
    <source>
        <dbReference type="Proteomes" id="UP001226389"/>
    </source>
</evidence>
<dbReference type="EMBL" id="JAUSSY010000020">
    <property type="protein sequence ID" value="MDQ0120858.1"/>
    <property type="molecule type" value="Genomic_DNA"/>
</dbReference>
<dbReference type="Pfam" id="PF05954">
    <property type="entry name" value="Phage_GPD"/>
    <property type="match status" value="1"/>
</dbReference>
<comment type="caution">
    <text evidence="1">The sequence shown here is derived from an EMBL/GenBank/DDBJ whole genome shotgun (WGS) entry which is preliminary data.</text>
</comment>
<gene>
    <name evidence="1" type="ORF">J2T22_004068</name>
</gene>
<name>A0ABT9UMK3_9MICC</name>
<proteinExistence type="predicted"/>
<dbReference type="Gene3D" id="3.55.50.10">
    <property type="entry name" value="Baseplate protein-like domains"/>
    <property type="match status" value="1"/>
</dbReference>
<organism evidence="1 2">
    <name type="scientific">Pseudarthrobacter defluvii</name>
    <dbReference type="NCBI Taxonomy" id="410837"/>
    <lineage>
        <taxon>Bacteria</taxon>
        <taxon>Bacillati</taxon>
        <taxon>Actinomycetota</taxon>
        <taxon>Actinomycetes</taxon>
        <taxon>Micrococcales</taxon>
        <taxon>Micrococcaceae</taxon>
        <taxon>Pseudarthrobacter</taxon>
    </lineage>
</organism>
<dbReference type="SUPFAM" id="SSF69279">
    <property type="entry name" value="Phage tail proteins"/>
    <property type="match status" value="1"/>
</dbReference>
<keyword evidence="2" id="KW-1185">Reference proteome</keyword>
<reference evidence="1 2" key="1">
    <citation type="submission" date="2023-07" db="EMBL/GenBank/DDBJ databases">
        <title>Sorghum-associated microbial communities from plants grown in Nebraska, USA.</title>
        <authorList>
            <person name="Schachtman D."/>
        </authorList>
    </citation>
    <scope>NUCLEOTIDE SEQUENCE [LARGE SCALE GENOMIC DNA]</scope>
    <source>
        <strain evidence="1 2">DS994</strain>
    </source>
</reference>
<evidence type="ECO:0000313" key="1">
    <source>
        <dbReference type="EMBL" id="MDQ0120858.1"/>
    </source>
</evidence>
<accession>A0ABT9UMK3</accession>
<sequence length="361" mass="39135">MTDALLTVASPVFTIGGKAIGDLARDCVRLIVDEGVEGLRTMEAHFIASGIGNPGPPGPMLHVDGSEFDFGSAIEVVLGADGDQFVVFDGAVSGIEVVLGDSEPPRVVMLAEDSLMRLRMTRRMRTYTDITDAEVVRRIAHEHGLDADVSADGPRYDVLQQVNQSDLAFLRERARLLQTDVWCSEHTLHFCDRPARRGEKVTLTHGSDLIEGRISADLAHQHTDVIVSGYDARAKAVIDERAGSQTIEAEASAGRTGPQVLERALGASSGIRVREVPQTSAEASAWARAEMLRRSRSFVTASGLTRGTPKLAVGSQLRLELVGQPFDGDGYYVTRVTHTYDNVRGLRTSFEAERPTLNEVA</sequence>
<dbReference type="Gene3D" id="2.30.110.50">
    <property type="match status" value="1"/>
</dbReference>
<dbReference type="Gene3D" id="4.10.220.110">
    <property type="match status" value="1"/>
</dbReference>
<protein>
    <submittedName>
        <fullName evidence="1">Phage protein D</fullName>
    </submittedName>
</protein>
<dbReference type="RefSeq" id="WP_307493167.1">
    <property type="nucleotide sequence ID" value="NZ_JAUSSY010000020.1"/>
</dbReference>
<dbReference type="Proteomes" id="UP001226389">
    <property type="component" value="Unassembled WGS sequence"/>
</dbReference>